<protein>
    <submittedName>
        <fullName evidence="5">GntR family transcriptional regulator</fullName>
    </submittedName>
</protein>
<keyword evidence="6" id="KW-1185">Reference proteome</keyword>
<dbReference type="RefSeq" id="WP_136007863.1">
    <property type="nucleotide sequence ID" value="NZ_SRYR01000010.1"/>
</dbReference>
<dbReference type="PANTHER" id="PTHR38445:SF7">
    <property type="entry name" value="GNTR-FAMILY TRANSCRIPTIONAL REGULATOR"/>
    <property type="match status" value="1"/>
</dbReference>
<dbReference type="InterPro" id="IPR000524">
    <property type="entry name" value="Tscrpt_reg_HTH_GntR"/>
</dbReference>
<evidence type="ECO:0000313" key="6">
    <source>
        <dbReference type="Proteomes" id="UP000306888"/>
    </source>
</evidence>
<keyword evidence="1" id="KW-0805">Transcription regulation</keyword>
<dbReference type="AlphaFoldDB" id="A0A4S2DJ97"/>
<evidence type="ECO:0000313" key="5">
    <source>
        <dbReference type="EMBL" id="TGY40974.1"/>
    </source>
</evidence>
<comment type="caution">
    <text evidence="5">The sequence shown here is derived from an EMBL/GenBank/DDBJ whole genome shotgun (WGS) entry which is preliminary data.</text>
</comment>
<dbReference type="SUPFAM" id="SSF46785">
    <property type="entry name" value="Winged helix' DNA-binding domain"/>
    <property type="match status" value="1"/>
</dbReference>
<dbReference type="InterPro" id="IPR036388">
    <property type="entry name" value="WH-like_DNA-bd_sf"/>
</dbReference>
<evidence type="ECO:0000256" key="1">
    <source>
        <dbReference type="ARBA" id="ARBA00023015"/>
    </source>
</evidence>
<proteinExistence type="predicted"/>
<evidence type="ECO:0000259" key="4">
    <source>
        <dbReference type="PROSITE" id="PS50949"/>
    </source>
</evidence>
<dbReference type="CDD" id="cd07377">
    <property type="entry name" value="WHTH_GntR"/>
    <property type="match status" value="1"/>
</dbReference>
<evidence type="ECO:0000256" key="2">
    <source>
        <dbReference type="ARBA" id="ARBA00023125"/>
    </source>
</evidence>
<dbReference type="Proteomes" id="UP000306888">
    <property type="component" value="Unassembled WGS sequence"/>
</dbReference>
<dbReference type="OrthoDB" id="9801546at2"/>
<dbReference type="GO" id="GO:0003677">
    <property type="term" value="F:DNA binding"/>
    <property type="evidence" value="ECO:0007669"/>
    <property type="project" value="UniProtKB-KW"/>
</dbReference>
<evidence type="ECO:0000256" key="3">
    <source>
        <dbReference type="ARBA" id="ARBA00023163"/>
    </source>
</evidence>
<dbReference type="SMART" id="SM00345">
    <property type="entry name" value="HTH_GNTR"/>
    <property type="match status" value="1"/>
</dbReference>
<keyword evidence="3" id="KW-0804">Transcription</keyword>
<dbReference type="PROSITE" id="PS50949">
    <property type="entry name" value="HTH_GNTR"/>
    <property type="match status" value="1"/>
</dbReference>
<dbReference type="PANTHER" id="PTHR38445">
    <property type="entry name" value="HTH-TYPE TRANSCRIPTIONAL REPRESSOR YTRA"/>
    <property type="match status" value="1"/>
</dbReference>
<sequence length="124" mass="14089">MKILISNSSKLPIYEQIVNSIKEGIINGSLEPNEKLPSIRSLAKDLNISVITTKRAYDELESQGFIETVGGKGCYVSYYNKELVYEEKLKEIEEKLEEVLSIARSIKLKKSDIKNMIDLLYEGD</sequence>
<dbReference type="Gene3D" id="1.10.10.10">
    <property type="entry name" value="Winged helix-like DNA-binding domain superfamily/Winged helix DNA-binding domain"/>
    <property type="match status" value="1"/>
</dbReference>
<dbReference type="EMBL" id="SRYR01000010">
    <property type="protein sequence ID" value="TGY40974.1"/>
    <property type="molecule type" value="Genomic_DNA"/>
</dbReference>
<dbReference type="InterPro" id="IPR036390">
    <property type="entry name" value="WH_DNA-bd_sf"/>
</dbReference>
<dbReference type="GO" id="GO:0003700">
    <property type="term" value="F:DNA-binding transcription factor activity"/>
    <property type="evidence" value="ECO:0007669"/>
    <property type="project" value="InterPro"/>
</dbReference>
<keyword evidence="2" id="KW-0238">DNA-binding</keyword>
<reference evidence="5 6" key="1">
    <citation type="submission" date="2019-04" db="EMBL/GenBank/DDBJ databases">
        <title>Microbes associate with the intestines of laboratory mice.</title>
        <authorList>
            <person name="Navarre W."/>
            <person name="Wong E."/>
            <person name="Huang K."/>
            <person name="Tropini C."/>
            <person name="Ng K."/>
            <person name="Yu B."/>
        </authorList>
    </citation>
    <scope>NUCLEOTIDE SEQUENCE [LARGE SCALE GENOMIC DNA]</scope>
    <source>
        <strain evidence="5 6">NM50_B9-20</strain>
    </source>
</reference>
<organism evidence="5 6">
    <name type="scientific">Clostridium sartagoforme</name>
    <dbReference type="NCBI Taxonomy" id="84031"/>
    <lineage>
        <taxon>Bacteria</taxon>
        <taxon>Bacillati</taxon>
        <taxon>Bacillota</taxon>
        <taxon>Clostridia</taxon>
        <taxon>Eubacteriales</taxon>
        <taxon>Clostridiaceae</taxon>
        <taxon>Clostridium</taxon>
    </lineage>
</organism>
<gene>
    <name evidence="5" type="ORF">E5347_14050</name>
</gene>
<name>A0A4S2DJ97_9CLOT</name>
<accession>A0A4S2DJ97</accession>
<feature type="domain" description="HTH gntR-type" evidence="4">
    <location>
        <begin position="11"/>
        <end position="79"/>
    </location>
</feature>
<dbReference type="Pfam" id="PF00392">
    <property type="entry name" value="GntR"/>
    <property type="match status" value="1"/>
</dbReference>